<dbReference type="Pfam" id="PF07727">
    <property type="entry name" value="RVT_2"/>
    <property type="match status" value="1"/>
</dbReference>
<proteinExistence type="predicted"/>
<accession>A0AAV7EP82</accession>
<feature type="region of interest" description="Disordered" evidence="1">
    <location>
        <begin position="214"/>
        <end position="233"/>
    </location>
</feature>
<name>A0AAV7EP82_ARIFI</name>
<dbReference type="EMBL" id="JAINDJ010000004">
    <property type="protein sequence ID" value="KAG9450359.1"/>
    <property type="molecule type" value="Genomic_DNA"/>
</dbReference>
<gene>
    <name evidence="3" type="ORF">H6P81_010324</name>
</gene>
<comment type="caution">
    <text evidence="3">The sequence shown here is derived from an EMBL/GenBank/DDBJ whole genome shotgun (WGS) entry which is preliminary data.</text>
</comment>
<dbReference type="InterPro" id="IPR043502">
    <property type="entry name" value="DNA/RNA_pol_sf"/>
</dbReference>
<evidence type="ECO:0000256" key="1">
    <source>
        <dbReference type="SAM" id="MobiDB-lite"/>
    </source>
</evidence>
<evidence type="ECO:0000313" key="3">
    <source>
        <dbReference type="EMBL" id="KAG9450359.1"/>
    </source>
</evidence>
<dbReference type="PANTHER" id="PTHR11439:SF486">
    <property type="entry name" value="RLK (RECEPTOR-LIKE KINASE) PROTEIN, PUTATIVE-RELATED"/>
    <property type="match status" value="1"/>
</dbReference>
<evidence type="ECO:0000313" key="4">
    <source>
        <dbReference type="Proteomes" id="UP000825729"/>
    </source>
</evidence>
<dbReference type="Pfam" id="PF14223">
    <property type="entry name" value="Retrotran_gag_2"/>
    <property type="match status" value="1"/>
</dbReference>
<organism evidence="3 4">
    <name type="scientific">Aristolochia fimbriata</name>
    <name type="common">White veined hardy Dutchman's pipe vine</name>
    <dbReference type="NCBI Taxonomy" id="158543"/>
    <lineage>
        <taxon>Eukaryota</taxon>
        <taxon>Viridiplantae</taxon>
        <taxon>Streptophyta</taxon>
        <taxon>Embryophyta</taxon>
        <taxon>Tracheophyta</taxon>
        <taxon>Spermatophyta</taxon>
        <taxon>Magnoliopsida</taxon>
        <taxon>Magnoliidae</taxon>
        <taxon>Piperales</taxon>
        <taxon>Aristolochiaceae</taxon>
        <taxon>Aristolochia</taxon>
    </lineage>
</organism>
<dbReference type="Proteomes" id="UP000825729">
    <property type="component" value="Unassembled WGS sequence"/>
</dbReference>
<protein>
    <recommendedName>
        <fullName evidence="2">Reverse transcriptase Ty1/copia-type domain-containing protein</fullName>
    </recommendedName>
</protein>
<keyword evidence="4" id="KW-1185">Reference proteome</keyword>
<dbReference type="SUPFAM" id="SSF56672">
    <property type="entry name" value="DNA/RNA polymerases"/>
    <property type="match status" value="1"/>
</dbReference>
<feature type="domain" description="Reverse transcriptase Ty1/copia-type" evidence="2">
    <location>
        <begin position="169"/>
        <end position="221"/>
    </location>
</feature>
<dbReference type="AlphaFoldDB" id="A0AAV7EP82"/>
<evidence type="ECO:0000259" key="2">
    <source>
        <dbReference type="Pfam" id="PF07727"/>
    </source>
</evidence>
<reference evidence="3 4" key="1">
    <citation type="submission" date="2021-07" db="EMBL/GenBank/DDBJ databases">
        <title>The Aristolochia fimbriata genome: insights into angiosperm evolution, floral development and chemical biosynthesis.</title>
        <authorList>
            <person name="Jiao Y."/>
        </authorList>
    </citation>
    <scope>NUCLEOTIDE SEQUENCE [LARGE SCALE GENOMIC DNA]</scope>
    <source>
        <strain evidence="3">IBCAS-2021</strain>
        <tissue evidence="3">Leaf</tissue>
    </source>
</reference>
<dbReference type="PANTHER" id="PTHR11439">
    <property type="entry name" value="GAG-POL-RELATED RETROTRANSPOSON"/>
    <property type="match status" value="1"/>
</dbReference>
<dbReference type="InterPro" id="IPR013103">
    <property type="entry name" value="RVT_2"/>
</dbReference>
<sequence length="458" mass="52098">MADTIKDGGSSTRPPLLVGTNYPSWQARMTAYIKSIDEDVWLTVLEGWAHPTVVLEGKTLDKPQKNWTDEKKKNNNLNSKARNAIFCGVNLEEFSRMSAIASAKEAWESLEIHYEGTASVRIAKLQQLMKKFELIRMKDDKTILEYDGKIRRLANEARLLGDPFPENRLEFEMSMVGELLFFLGFQIKQQDTGIFLNQEKYAKEMVQKFGMEHTKPKATPMGTNEKLHRDSEGVGSDQHLYRSMIGSLLYLTISRPDLCFSVGVCARYQANPKESHLKAVKRILRYVHGTIELGTFYSNSAIVALAGYSDADWAGNGDDQKSTSGGCFYLGKNLVAWYRKKQNSISLSIAEVEYIAVGSCCTQLLWMKQMLADYGFEQDILTVFCDNTSAIDISKKPVQHSRTKHIDIWYHFIRELEAKKIISLEYISTANQLADIFSKILDRTRFEFIQGALGMRHL</sequence>
<dbReference type="CDD" id="cd09272">
    <property type="entry name" value="RNase_HI_RT_Ty1"/>
    <property type="match status" value="1"/>
</dbReference>